<dbReference type="Gene3D" id="3.30.450.20">
    <property type="entry name" value="PAS domain"/>
    <property type="match status" value="2"/>
</dbReference>
<feature type="domain" description="EAL" evidence="2">
    <location>
        <begin position="468"/>
        <end position="720"/>
    </location>
</feature>
<feature type="domain" description="PAS" evidence="1">
    <location>
        <begin position="159"/>
        <end position="199"/>
    </location>
</feature>
<dbReference type="InterPro" id="IPR052155">
    <property type="entry name" value="Biofilm_reg_signaling"/>
</dbReference>
<dbReference type="eggNOG" id="COG5001">
    <property type="taxonomic scope" value="Bacteria"/>
</dbReference>
<dbReference type="GO" id="GO:0006355">
    <property type="term" value="P:regulation of DNA-templated transcription"/>
    <property type="evidence" value="ECO:0007669"/>
    <property type="project" value="InterPro"/>
</dbReference>
<dbReference type="CDD" id="cd00130">
    <property type="entry name" value="PAS"/>
    <property type="match status" value="1"/>
</dbReference>
<evidence type="ECO:0000313" key="4">
    <source>
        <dbReference type="EMBL" id="GAB12668.1"/>
    </source>
</evidence>
<sequence length="733" mass="79072">MVRGWTLNEFLAVSRNGGMTAASPRPEGEPAGSSAALFDALPDAVLVVAGDGVIAQANAAAERLFGYGRPQLVGQDHRMLLAEGYRSGFDRLFASLRTENGDSAAAQTPFESYGLRSDGTEFHGEVACSLLDSDGGPCLVASVRPTFHRQEADAELREAMSLLSATLESTADGILVVGIDGNIAGINEQFTKMWGIPRELMATGDDAAVMNHVLGLLSHPESFVDKVNELYAHPAAESHDILEFRDGRTFERYSRPQRVGNVVVGRVWSFRDVTPRRRAQEQARQAMADLAEQAEQLRAMAFQDPLTGLANRKLFHDQLSEALHGGGRAAVDVLLLDLDDFKEVNDILGHAAGDQMLVEVARRLRACVRPDDTVARLGGDEFVVLLTGATDAESVAERIVQSLNVPVWIEGSMLRPSLSLGIASLCEDAVAASELLRRADVAMYAAKAAGKNRYMRFQPAMMTALVQRTDMEAGLRLAVDNDQISVSYQPVVSPRLGEVIQFEALARWERDGRNVPPSQFIPTAERSGLISVVGLQMMRESFIQLGPWLSTDAGRSLAVNVSGVQLRDCDFAGSVLGMAGSHGMDPRQLVLEVTESVFFDADEHVISQLASLRSAGVRVALDDFGTGYSSLGRLQDLPVDAVKIDQSFVSMVRTGAEKLPILSSMINMAHSLGLGVTAEGIETSAQAAYLTDLQCDALQGYLFSVPESEAGLEQAISRSTAALEALEGLRLRR</sequence>
<dbReference type="CDD" id="cd01949">
    <property type="entry name" value="GGDEF"/>
    <property type="match status" value="1"/>
</dbReference>
<dbReference type="PANTHER" id="PTHR44757">
    <property type="entry name" value="DIGUANYLATE CYCLASE DGCP"/>
    <property type="match status" value="1"/>
</dbReference>
<dbReference type="Pfam" id="PF00990">
    <property type="entry name" value="GGDEF"/>
    <property type="match status" value="1"/>
</dbReference>
<evidence type="ECO:0000259" key="2">
    <source>
        <dbReference type="PROSITE" id="PS50883"/>
    </source>
</evidence>
<dbReference type="InterPro" id="IPR043128">
    <property type="entry name" value="Rev_trsase/Diguanyl_cyclase"/>
</dbReference>
<evidence type="ECO:0000259" key="1">
    <source>
        <dbReference type="PROSITE" id="PS50112"/>
    </source>
</evidence>
<dbReference type="NCBIfam" id="TIGR00229">
    <property type="entry name" value="sensory_box"/>
    <property type="match status" value="1"/>
</dbReference>
<evidence type="ECO:0000259" key="3">
    <source>
        <dbReference type="PROSITE" id="PS50887"/>
    </source>
</evidence>
<dbReference type="SMART" id="SM00052">
    <property type="entry name" value="EAL"/>
    <property type="match status" value="1"/>
</dbReference>
<gene>
    <name evidence="4" type="ORF">ARGLB_025_00060</name>
</gene>
<dbReference type="SMART" id="SM00267">
    <property type="entry name" value="GGDEF"/>
    <property type="match status" value="1"/>
</dbReference>
<dbReference type="CDD" id="cd01948">
    <property type="entry name" value="EAL"/>
    <property type="match status" value="1"/>
</dbReference>
<dbReference type="PROSITE" id="PS50883">
    <property type="entry name" value="EAL"/>
    <property type="match status" value="1"/>
</dbReference>
<dbReference type="FunFam" id="3.30.70.270:FF:000001">
    <property type="entry name" value="Diguanylate cyclase domain protein"/>
    <property type="match status" value="1"/>
</dbReference>
<reference evidence="4 5" key="1">
    <citation type="submission" date="2011-12" db="EMBL/GenBank/DDBJ databases">
        <title>Whole genome shotgun sequence of Arthrobacter globiformis NBRC 12137.</title>
        <authorList>
            <person name="Miyazawa S."/>
            <person name="Hosoyama A."/>
            <person name="Tsuchikane K."/>
            <person name="Katsumata H."/>
            <person name="Yamazaki S."/>
            <person name="Fujita N."/>
        </authorList>
    </citation>
    <scope>NUCLEOTIDE SEQUENCE [LARGE SCALE GENOMIC DNA]</scope>
    <source>
        <strain evidence="4 5">NBRC 12137</strain>
    </source>
</reference>
<dbReference type="Pfam" id="PF12860">
    <property type="entry name" value="PAS_7"/>
    <property type="match status" value="1"/>
</dbReference>
<feature type="domain" description="GGDEF" evidence="3">
    <location>
        <begin position="329"/>
        <end position="459"/>
    </location>
</feature>
<dbReference type="Gene3D" id="3.30.70.270">
    <property type="match status" value="1"/>
</dbReference>
<evidence type="ECO:0008006" key="6">
    <source>
        <dbReference type="Google" id="ProtNLM"/>
    </source>
</evidence>
<protein>
    <recommendedName>
        <fullName evidence="6">Signaling protein</fullName>
    </recommendedName>
</protein>
<proteinExistence type="predicted"/>
<dbReference type="InterPro" id="IPR029787">
    <property type="entry name" value="Nucleotide_cyclase"/>
</dbReference>
<keyword evidence="5" id="KW-1185">Reference proteome</keyword>
<dbReference type="EMBL" id="BAEG01000025">
    <property type="protein sequence ID" value="GAB12668.1"/>
    <property type="molecule type" value="Genomic_DNA"/>
</dbReference>
<dbReference type="PANTHER" id="PTHR44757:SF2">
    <property type="entry name" value="BIOFILM ARCHITECTURE MAINTENANCE PROTEIN MBAA"/>
    <property type="match status" value="1"/>
</dbReference>
<dbReference type="NCBIfam" id="TIGR00254">
    <property type="entry name" value="GGDEF"/>
    <property type="match status" value="1"/>
</dbReference>
<feature type="domain" description="PAS" evidence="1">
    <location>
        <begin position="37"/>
        <end position="75"/>
    </location>
</feature>
<dbReference type="SUPFAM" id="SSF55073">
    <property type="entry name" value="Nucleotide cyclase"/>
    <property type="match status" value="1"/>
</dbReference>
<dbReference type="AlphaFoldDB" id="H0QIL7"/>
<dbReference type="PROSITE" id="PS50887">
    <property type="entry name" value="GGDEF"/>
    <property type="match status" value="1"/>
</dbReference>
<evidence type="ECO:0000313" key="5">
    <source>
        <dbReference type="Proteomes" id="UP000003828"/>
    </source>
</evidence>
<dbReference type="InterPro" id="IPR000014">
    <property type="entry name" value="PAS"/>
</dbReference>
<accession>H0QIL7</accession>
<dbReference type="Pfam" id="PF00989">
    <property type="entry name" value="PAS"/>
    <property type="match status" value="1"/>
</dbReference>
<dbReference type="Gene3D" id="3.20.20.450">
    <property type="entry name" value="EAL domain"/>
    <property type="match status" value="1"/>
</dbReference>
<dbReference type="InterPro" id="IPR035919">
    <property type="entry name" value="EAL_sf"/>
</dbReference>
<comment type="caution">
    <text evidence="4">The sequence shown here is derived from an EMBL/GenBank/DDBJ whole genome shotgun (WGS) entry which is preliminary data.</text>
</comment>
<dbReference type="SUPFAM" id="SSF141868">
    <property type="entry name" value="EAL domain-like"/>
    <property type="match status" value="1"/>
</dbReference>
<dbReference type="InterPro" id="IPR001633">
    <property type="entry name" value="EAL_dom"/>
</dbReference>
<dbReference type="InterPro" id="IPR035965">
    <property type="entry name" value="PAS-like_dom_sf"/>
</dbReference>
<dbReference type="InterPro" id="IPR000160">
    <property type="entry name" value="GGDEF_dom"/>
</dbReference>
<dbReference type="Proteomes" id="UP000003828">
    <property type="component" value="Unassembled WGS sequence"/>
</dbReference>
<name>H0QIL7_ARTG1</name>
<dbReference type="SUPFAM" id="SSF55785">
    <property type="entry name" value="PYP-like sensor domain (PAS domain)"/>
    <property type="match status" value="2"/>
</dbReference>
<dbReference type="PROSITE" id="PS50112">
    <property type="entry name" value="PAS"/>
    <property type="match status" value="2"/>
</dbReference>
<dbReference type="SMART" id="SM00091">
    <property type="entry name" value="PAS"/>
    <property type="match status" value="2"/>
</dbReference>
<dbReference type="Pfam" id="PF00563">
    <property type="entry name" value="EAL"/>
    <property type="match status" value="1"/>
</dbReference>
<dbReference type="STRING" id="1077972.ARGLB_025_00060"/>
<dbReference type="InterPro" id="IPR013767">
    <property type="entry name" value="PAS_fold"/>
</dbReference>
<organism evidence="4 5">
    <name type="scientific">Arthrobacter globiformis (strain ATCC 8010 / DSM 20124 / JCM 1332 / NBRC 12137 / NCIMB 8907 / NRRL B-2979 / 168)</name>
    <dbReference type="NCBI Taxonomy" id="1077972"/>
    <lineage>
        <taxon>Bacteria</taxon>
        <taxon>Bacillati</taxon>
        <taxon>Actinomycetota</taxon>
        <taxon>Actinomycetes</taxon>
        <taxon>Micrococcales</taxon>
        <taxon>Micrococcaceae</taxon>
        <taxon>Arthrobacter</taxon>
    </lineage>
</organism>